<feature type="region of interest" description="Disordered" evidence="1">
    <location>
        <begin position="120"/>
        <end position="140"/>
    </location>
</feature>
<comment type="caution">
    <text evidence="2">The sequence shown here is derived from an EMBL/GenBank/DDBJ whole genome shotgun (WGS) entry which is preliminary data.</text>
</comment>
<keyword evidence="3" id="KW-1185">Reference proteome</keyword>
<organism evidence="2 3">
    <name type="scientific">Neocucurbitaria cava</name>
    <dbReference type="NCBI Taxonomy" id="798079"/>
    <lineage>
        <taxon>Eukaryota</taxon>
        <taxon>Fungi</taxon>
        <taxon>Dikarya</taxon>
        <taxon>Ascomycota</taxon>
        <taxon>Pezizomycotina</taxon>
        <taxon>Dothideomycetes</taxon>
        <taxon>Pleosporomycetidae</taxon>
        <taxon>Pleosporales</taxon>
        <taxon>Pleosporineae</taxon>
        <taxon>Cucurbitariaceae</taxon>
        <taxon>Neocucurbitaria</taxon>
    </lineage>
</organism>
<dbReference type="OrthoDB" id="3752733at2759"/>
<dbReference type="Proteomes" id="UP001140560">
    <property type="component" value="Unassembled WGS sequence"/>
</dbReference>
<protein>
    <submittedName>
        <fullName evidence="2">Uncharacterized protein</fullName>
    </submittedName>
</protein>
<gene>
    <name evidence="2" type="ORF">N0V83_004474</name>
</gene>
<sequence length="140" mass="16076">MEPTTATPTKRASSDPTDPRSVTKRQSRLASLFMSLLAVSPMAVEYDAADQKTIEAAQEAVTQPTPPKKPYIPLVIRVSPSEIRKTRWKRFKYEMGLKMKSRHNRKGKERNKWMQIEGVEMGELNGEERERQNAKRDDMA</sequence>
<accession>A0A9W8Y9J6</accession>
<dbReference type="EMBL" id="JAPEUY010000007">
    <property type="protein sequence ID" value="KAJ4371257.1"/>
    <property type="molecule type" value="Genomic_DNA"/>
</dbReference>
<feature type="compositionally biased region" description="Polar residues" evidence="1">
    <location>
        <begin position="1"/>
        <end position="16"/>
    </location>
</feature>
<evidence type="ECO:0000313" key="3">
    <source>
        <dbReference type="Proteomes" id="UP001140560"/>
    </source>
</evidence>
<dbReference type="AlphaFoldDB" id="A0A9W8Y9J6"/>
<name>A0A9W8Y9J6_9PLEO</name>
<feature type="region of interest" description="Disordered" evidence="1">
    <location>
        <begin position="1"/>
        <end position="25"/>
    </location>
</feature>
<evidence type="ECO:0000256" key="1">
    <source>
        <dbReference type="SAM" id="MobiDB-lite"/>
    </source>
</evidence>
<evidence type="ECO:0000313" key="2">
    <source>
        <dbReference type="EMBL" id="KAJ4371257.1"/>
    </source>
</evidence>
<proteinExistence type="predicted"/>
<feature type="compositionally biased region" description="Basic and acidic residues" evidence="1">
    <location>
        <begin position="126"/>
        <end position="140"/>
    </location>
</feature>
<reference evidence="2" key="1">
    <citation type="submission" date="2022-10" db="EMBL/GenBank/DDBJ databases">
        <title>Tapping the CABI collections for fungal endophytes: first genome assemblies for Collariella, Neodidymelliopsis, Ascochyta clinopodiicola, Didymella pomorum, Didymosphaeria variabile, Neocosmospora piperis and Neocucurbitaria cava.</title>
        <authorList>
            <person name="Hill R."/>
        </authorList>
    </citation>
    <scope>NUCLEOTIDE SEQUENCE</scope>
    <source>
        <strain evidence="2">IMI 356814</strain>
    </source>
</reference>